<evidence type="ECO:0000256" key="12">
    <source>
        <dbReference type="ARBA" id="ARBA00024009"/>
    </source>
</evidence>
<evidence type="ECO:0000256" key="3">
    <source>
        <dbReference type="ARBA" id="ARBA00012543"/>
    </source>
</evidence>
<evidence type="ECO:0000256" key="13">
    <source>
        <dbReference type="RuleBase" id="RU366040"/>
    </source>
</evidence>
<keyword evidence="11" id="KW-0968">Cytoplasmic vesicle</keyword>
<dbReference type="GO" id="GO:0006031">
    <property type="term" value="P:chitin biosynthetic process"/>
    <property type="evidence" value="ECO:0007669"/>
    <property type="project" value="UniProtKB-UniRule"/>
</dbReference>
<dbReference type="CDD" id="cd04190">
    <property type="entry name" value="Chitin_synth_C"/>
    <property type="match status" value="1"/>
</dbReference>
<keyword evidence="16" id="KW-1185">Reference proteome</keyword>
<dbReference type="EMBL" id="LT671821">
    <property type="protein sequence ID" value="SHO76437.1"/>
    <property type="molecule type" value="Genomic_DNA"/>
</dbReference>
<evidence type="ECO:0000256" key="4">
    <source>
        <dbReference type="ARBA" id="ARBA00022475"/>
    </source>
</evidence>
<feature type="domain" description="Chitin synthase N-terminal" evidence="14">
    <location>
        <begin position="215"/>
        <end position="282"/>
    </location>
</feature>
<evidence type="ECO:0000313" key="16">
    <source>
        <dbReference type="Proteomes" id="UP000186303"/>
    </source>
</evidence>
<keyword evidence="5 13" id="KW-0328">Glycosyltransferase</keyword>
<dbReference type="GO" id="GO:0030659">
    <property type="term" value="C:cytoplasmic vesicle membrane"/>
    <property type="evidence" value="ECO:0007669"/>
    <property type="project" value="UniProtKB-SubCell"/>
</dbReference>
<dbReference type="InterPro" id="IPR004835">
    <property type="entry name" value="Chitin_synth"/>
</dbReference>
<keyword evidence="8 13" id="KW-1133">Transmembrane helix</keyword>
<feature type="transmembrane region" description="Helical" evidence="13">
    <location>
        <begin position="703"/>
        <end position="727"/>
    </location>
</feature>
<evidence type="ECO:0000256" key="6">
    <source>
        <dbReference type="ARBA" id="ARBA00022679"/>
    </source>
</evidence>
<keyword evidence="6 13" id="KW-0808">Transferase</keyword>
<comment type="function">
    <text evidence="12 13">Polymerizes chitin, a structural polymer of the cell wall and septum, by transferring the sugar moiety of UDP-GlcNAc to the non-reducing end of the growing chitin polymer.</text>
</comment>
<evidence type="ECO:0000256" key="7">
    <source>
        <dbReference type="ARBA" id="ARBA00022692"/>
    </source>
</evidence>
<keyword evidence="10 13" id="KW-0961">Cell wall biogenesis/degradation</keyword>
<dbReference type="AlphaFoldDB" id="A0A1M8A266"/>
<dbReference type="GO" id="GO:0005886">
    <property type="term" value="C:plasma membrane"/>
    <property type="evidence" value="ECO:0007669"/>
    <property type="project" value="UniProtKB-SubCell"/>
</dbReference>
<gene>
    <name evidence="15" type="ORF">MSYG_0775</name>
</gene>
<feature type="transmembrane region" description="Helical" evidence="13">
    <location>
        <begin position="631"/>
        <end position="654"/>
    </location>
</feature>
<evidence type="ECO:0000313" key="15">
    <source>
        <dbReference type="EMBL" id="SHO76437.1"/>
    </source>
</evidence>
<dbReference type="GO" id="GO:0071555">
    <property type="term" value="P:cell wall organization"/>
    <property type="evidence" value="ECO:0007669"/>
    <property type="project" value="UniProtKB-KW"/>
</dbReference>
<protein>
    <recommendedName>
        <fullName evidence="3 13">Chitin synthase</fullName>
        <ecNumber evidence="3 13">2.4.1.16</ecNumber>
    </recommendedName>
</protein>
<comment type="catalytic activity">
    <reaction evidence="13">
        <text>[(1-&gt;4)-N-acetyl-beta-D-glucosaminyl](n) + UDP-N-acetyl-alpha-D-glucosamine = [(1-&gt;4)-N-acetyl-beta-D-glucosaminyl](n+1) + UDP + H(+)</text>
        <dbReference type="Rhea" id="RHEA:16637"/>
        <dbReference type="Rhea" id="RHEA-COMP:9593"/>
        <dbReference type="Rhea" id="RHEA-COMP:9595"/>
        <dbReference type="ChEBI" id="CHEBI:15378"/>
        <dbReference type="ChEBI" id="CHEBI:17029"/>
        <dbReference type="ChEBI" id="CHEBI:57705"/>
        <dbReference type="ChEBI" id="CHEBI:58223"/>
        <dbReference type="EC" id="2.4.1.16"/>
    </reaction>
</comment>
<dbReference type="SUPFAM" id="SSF53448">
    <property type="entry name" value="Nucleotide-diphospho-sugar transferases"/>
    <property type="match status" value="1"/>
</dbReference>
<feature type="transmembrane region" description="Helical" evidence="13">
    <location>
        <begin position="666"/>
        <end position="691"/>
    </location>
</feature>
<evidence type="ECO:0000256" key="1">
    <source>
        <dbReference type="ARBA" id="ARBA00004439"/>
    </source>
</evidence>
<dbReference type="PANTHER" id="PTHR22914">
    <property type="entry name" value="CHITIN SYNTHASE"/>
    <property type="match status" value="1"/>
</dbReference>
<comment type="similarity">
    <text evidence="13">Belongs to the chitin synthase family.</text>
</comment>
<keyword evidence="9 13" id="KW-0472">Membrane</keyword>
<keyword evidence="7 13" id="KW-0812">Transmembrane</keyword>
<evidence type="ECO:0000256" key="5">
    <source>
        <dbReference type="ARBA" id="ARBA00022676"/>
    </source>
</evidence>
<dbReference type="OrthoDB" id="26569at2759"/>
<comment type="subcellular location">
    <subcellularLocation>
        <location evidence="2 13">Cell membrane</location>
        <topology evidence="2 13">Multi-pass membrane protein</topology>
    </subcellularLocation>
    <subcellularLocation>
        <location evidence="1">Cytoplasmic vesicle membrane</location>
        <topology evidence="1">Multi-pass membrane protein</topology>
    </subcellularLocation>
</comment>
<proteinExistence type="inferred from homology"/>
<feature type="transmembrane region" description="Helical" evidence="13">
    <location>
        <begin position="747"/>
        <end position="770"/>
    </location>
</feature>
<dbReference type="GO" id="GO:0030428">
    <property type="term" value="C:cell septum"/>
    <property type="evidence" value="ECO:0007669"/>
    <property type="project" value="TreeGrafter"/>
</dbReference>
<dbReference type="Pfam" id="PF01644">
    <property type="entry name" value="Chitin_synth_1"/>
    <property type="match status" value="1"/>
</dbReference>
<dbReference type="GO" id="GO:0004100">
    <property type="term" value="F:chitin synthase activity"/>
    <property type="evidence" value="ECO:0007669"/>
    <property type="project" value="UniProtKB-UniRule"/>
</dbReference>
<dbReference type="OMA" id="WANIFRS"/>
<feature type="transmembrane region" description="Helical" evidence="13">
    <location>
        <begin position="904"/>
        <end position="929"/>
    </location>
</feature>
<accession>A0A1M8A266</accession>
<name>A0A1M8A266_MALS4</name>
<evidence type="ECO:0000256" key="8">
    <source>
        <dbReference type="ARBA" id="ARBA00022989"/>
    </source>
</evidence>
<reference evidence="16" key="1">
    <citation type="journal article" date="2017" name="Nucleic Acids Res.">
        <title>Proteogenomics produces comprehensive and highly accurate protein-coding gene annotation in a complete genome assembly of Malassezia sympodialis.</title>
        <authorList>
            <person name="Zhu Y."/>
            <person name="Engstroem P.G."/>
            <person name="Tellgren-Roth C."/>
            <person name="Baudo C.D."/>
            <person name="Kennell J.C."/>
            <person name="Sun S."/>
            <person name="Billmyre R.B."/>
            <person name="Schroeder M.S."/>
            <person name="Andersson A."/>
            <person name="Holm T."/>
            <person name="Sigurgeirsson B."/>
            <person name="Wu G."/>
            <person name="Sankaranarayanan S.R."/>
            <person name="Siddharthan R."/>
            <person name="Sanyal K."/>
            <person name="Lundeberg J."/>
            <person name="Nystedt B."/>
            <person name="Boekhout T."/>
            <person name="Dawson T.L. Jr."/>
            <person name="Heitman J."/>
            <person name="Scheynius A."/>
            <person name="Lehtioe J."/>
        </authorList>
    </citation>
    <scope>NUCLEOTIDE SEQUENCE [LARGE SCALE GENOMIC DNA]</scope>
    <source>
        <strain evidence="16">ATCC 42132</strain>
    </source>
</reference>
<evidence type="ECO:0000256" key="2">
    <source>
        <dbReference type="ARBA" id="ARBA00004651"/>
    </source>
</evidence>
<dbReference type="STRING" id="1230383.A0A1M8A266"/>
<sequence>MPARAIFGPRRVATTPATLTSHLYGDSELEQEQLINPYESQAAAYDVTQNIVENYEYSSEETYKHYHDTGAGEDQQHVYTSDVYQYPDESYYDNRLTMSGDNNEFYDSTTGDAYTMQSIQPAANTSDFQHSNVGWSESEMPYLEPMDAVSKEAISSTHSDDEANQTVLGLLSSAYGPSSTALIQPASSNSEEYYDDGEKTYYGHIPQRRPRRYNTIKRVPLDHGHLVLDCPIPPKLHSMLPIREGREFSHMRYTALTCDPDRFVSENYSLRQILYDPPRPTEICIILTLYNEDDKLFTRTMHGVMTNIAYLCSLKKHATWGPDSWKKVSVVIIADGRMKIHSRVLSVLAAMGIYQEGVGKNTVQDVPVVAHMYEYTTQISVDPSLKFRSAERGIVPVQILLCIKEHNQKKINSHRWAFNAFSAMLQPRVCILIDVGTMPKARSIYRLWEAFDQDENVGGACGEIVALKGKMGHALANPLVAAQNFEYKLSNVLDKPMESAFGYISVLPGAFSAYRYEALQNDAMGHGPLSTYFKGEKLYGGHSDADIFTKNMYLAEDRVLCWELVTKRNASWVLRFVKRAHGETDVPTQIPELISQRRRWLNGSFFAAIHSIIKFNYIYRSNHSLFRKTVLHIEMVYQLVQLLFSWFSLANYYLTFKILAESMTDVVHWLHIPSVICEYVYLAILIYCFLLSMGNRPQGNRNGYLFSMIIFALLMLYMMVIVIYLAYVSVRKEVDNNQGIHIIADGVFIRIVVSVLSTFGIWLISSILFLDPWHLFTSLLQFLLLSPSFINVINIYAFSNIHDVSWGTKGSINTKSDLGQAVDASGNAVNVTLPNETQDIDAAYEDACHVLAVNPEPTPATRDLDLEQKDYYAAVRTNVLLAWTLTNAALGVAIINLPRKVHNIYMAILFYAVAGLALFRFIGAIFYLLGKALPGR</sequence>
<dbReference type="InterPro" id="IPR029044">
    <property type="entry name" value="Nucleotide-diphossugar_trans"/>
</dbReference>
<evidence type="ECO:0000256" key="10">
    <source>
        <dbReference type="ARBA" id="ARBA00023316"/>
    </source>
</evidence>
<evidence type="ECO:0000256" key="9">
    <source>
        <dbReference type="ARBA" id="ARBA00023136"/>
    </source>
</evidence>
<feature type="transmembrane region" description="Helical" evidence="13">
    <location>
        <begin position="782"/>
        <end position="799"/>
    </location>
</feature>
<organism evidence="15 16">
    <name type="scientific">Malassezia sympodialis (strain ATCC 42132)</name>
    <name type="common">Atopic eczema-associated yeast</name>
    <dbReference type="NCBI Taxonomy" id="1230383"/>
    <lineage>
        <taxon>Eukaryota</taxon>
        <taxon>Fungi</taxon>
        <taxon>Dikarya</taxon>
        <taxon>Basidiomycota</taxon>
        <taxon>Ustilaginomycotina</taxon>
        <taxon>Malasseziomycetes</taxon>
        <taxon>Malasseziales</taxon>
        <taxon>Malasseziaceae</taxon>
        <taxon>Malassezia</taxon>
    </lineage>
</organism>
<feature type="transmembrane region" description="Helical" evidence="13">
    <location>
        <begin position="880"/>
        <end position="897"/>
    </location>
</feature>
<dbReference type="InterPro" id="IPR013616">
    <property type="entry name" value="Chitin_synth_N"/>
</dbReference>
<dbReference type="PANTHER" id="PTHR22914:SF9">
    <property type="entry name" value="CHITIN SYNTHASE 1"/>
    <property type="match status" value="1"/>
</dbReference>
<keyword evidence="4 13" id="KW-1003">Cell membrane</keyword>
<dbReference type="VEuPathDB" id="FungiDB:MSYG_0775"/>
<evidence type="ECO:0000259" key="14">
    <source>
        <dbReference type="Pfam" id="PF08407"/>
    </source>
</evidence>
<dbReference type="Proteomes" id="UP000186303">
    <property type="component" value="Chromosome 1"/>
</dbReference>
<dbReference type="Pfam" id="PF08407">
    <property type="entry name" value="Chitin_synth_1N"/>
    <property type="match status" value="1"/>
</dbReference>
<evidence type="ECO:0000256" key="11">
    <source>
        <dbReference type="ARBA" id="ARBA00023329"/>
    </source>
</evidence>
<dbReference type="EC" id="2.4.1.16" evidence="3 13"/>